<accession>A0ABR7WC30</accession>
<keyword evidence="3" id="KW-0378">Hydrolase</keyword>
<dbReference type="Pfam" id="PF00753">
    <property type="entry name" value="Lactamase_B"/>
    <property type="match status" value="1"/>
</dbReference>
<name>A0ABR7WC30_9ACTN</name>
<dbReference type="InterPro" id="IPR036866">
    <property type="entry name" value="RibonucZ/Hydroxyglut_hydro"/>
</dbReference>
<comment type="similarity">
    <text evidence="1">Belongs to the metallo-beta-lactamase superfamily.</text>
</comment>
<evidence type="ECO:0000256" key="1">
    <source>
        <dbReference type="ARBA" id="ARBA00007749"/>
    </source>
</evidence>
<feature type="domain" description="Metallo-beta-lactamase" evidence="5">
    <location>
        <begin position="83"/>
        <end position="302"/>
    </location>
</feature>
<evidence type="ECO:0000313" key="6">
    <source>
        <dbReference type="EMBL" id="MBD1320360.1"/>
    </source>
</evidence>
<evidence type="ECO:0000313" key="7">
    <source>
        <dbReference type="Proteomes" id="UP000602395"/>
    </source>
</evidence>
<proteinExistence type="inferred from homology"/>
<keyword evidence="2" id="KW-0479">Metal-binding</keyword>
<evidence type="ECO:0000256" key="3">
    <source>
        <dbReference type="ARBA" id="ARBA00022801"/>
    </source>
</evidence>
<dbReference type="EMBL" id="JACWMS010000002">
    <property type="protein sequence ID" value="MBD1320360.1"/>
    <property type="molecule type" value="Genomic_DNA"/>
</dbReference>
<dbReference type="SMART" id="SM00849">
    <property type="entry name" value="Lactamase_B"/>
    <property type="match status" value="1"/>
</dbReference>
<dbReference type="RefSeq" id="WP_190267033.1">
    <property type="nucleotide sequence ID" value="NZ_BAABAD010000004.1"/>
</dbReference>
<dbReference type="Proteomes" id="UP000602395">
    <property type="component" value="Unassembled WGS sequence"/>
</dbReference>
<organism evidence="6 7">
    <name type="scientific">Gordonia hankookensis</name>
    <dbReference type="NCBI Taxonomy" id="589403"/>
    <lineage>
        <taxon>Bacteria</taxon>
        <taxon>Bacillati</taxon>
        <taxon>Actinomycetota</taxon>
        <taxon>Actinomycetes</taxon>
        <taxon>Mycobacteriales</taxon>
        <taxon>Gordoniaceae</taxon>
        <taxon>Gordonia</taxon>
    </lineage>
</organism>
<dbReference type="PANTHER" id="PTHR42978">
    <property type="entry name" value="QUORUM-QUENCHING LACTONASE YTNP-RELATED-RELATED"/>
    <property type="match status" value="1"/>
</dbReference>
<comment type="caution">
    <text evidence="6">The sequence shown here is derived from an EMBL/GenBank/DDBJ whole genome shotgun (WGS) entry which is preliminary data.</text>
</comment>
<dbReference type="PANTHER" id="PTHR42978:SF3">
    <property type="entry name" value="BLR3078 PROTEIN"/>
    <property type="match status" value="1"/>
</dbReference>
<evidence type="ECO:0000256" key="4">
    <source>
        <dbReference type="ARBA" id="ARBA00022833"/>
    </source>
</evidence>
<dbReference type="SUPFAM" id="SSF56281">
    <property type="entry name" value="Metallo-hydrolase/oxidoreductase"/>
    <property type="match status" value="1"/>
</dbReference>
<gene>
    <name evidence="6" type="ORF">IDF66_12270</name>
</gene>
<keyword evidence="7" id="KW-1185">Reference proteome</keyword>
<sequence>MSSTDLPPPSPRMCDMIAAAAHFTRGMVRPRRPDQRLLASIDDAGLPDGEQTVRVRALPQVSRQVPAMGVVEGAAPYRRLPSAMTSFVVEHPEATFLVDPGYCRDARQRTIAELPPLTRLLVTPPAATMSTLDALAGRPPSRTPDFALPTHAHWDHVCGLLDFPGMPVHLRKSERDWLLGPDRPPVGGVRPTVSDGRPSEIYELDGPPVATFVASHDLFGDRSVLVVDLAGHTPGSVGILARTTNGWVLLAGDAAWHYEQIERLRQKPAFPGEFVDEDREEAFATLHRLHLARHLMRVIPTHDSAASGHICI</sequence>
<evidence type="ECO:0000256" key="2">
    <source>
        <dbReference type="ARBA" id="ARBA00022723"/>
    </source>
</evidence>
<keyword evidence="4" id="KW-0862">Zinc</keyword>
<reference evidence="6 7" key="1">
    <citation type="submission" date="2020-09" db="EMBL/GenBank/DDBJ databases">
        <title>Novel species in genus Gordonia.</title>
        <authorList>
            <person name="Zhang G."/>
        </authorList>
    </citation>
    <scope>NUCLEOTIDE SEQUENCE [LARGE SCALE GENOMIC DNA]</scope>
    <source>
        <strain evidence="6 7">ON-33</strain>
    </source>
</reference>
<dbReference type="Gene3D" id="3.60.15.10">
    <property type="entry name" value="Ribonuclease Z/Hydroxyacylglutathione hydrolase-like"/>
    <property type="match status" value="1"/>
</dbReference>
<dbReference type="InterPro" id="IPR001279">
    <property type="entry name" value="Metallo-B-lactamas"/>
</dbReference>
<evidence type="ECO:0000259" key="5">
    <source>
        <dbReference type="SMART" id="SM00849"/>
    </source>
</evidence>
<protein>
    <submittedName>
        <fullName evidence="6">MBL fold metallo-hydrolase</fullName>
    </submittedName>
</protein>
<dbReference type="InterPro" id="IPR051013">
    <property type="entry name" value="MBL_superfamily_lactonases"/>
</dbReference>